<accession>A0A9P6SSI8</accession>
<dbReference type="EMBL" id="JAAAID010003501">
    <property type="protein sequence ID" value="KAF9997521.1"/>
    <property type="molecule type" value="Genomic_DNA"/>
</dbReference>
<evidence type="ECO:0000313" key="2">
    <source>
        <dbReference type="Proteomes" id="UP000703661"/>
    </source>
</evidence>
<proteinExistence type="predicted"/>
<dbReference type="Proteomes" id="UP000703661">
    <property type="component" value="Unassembled WGS sequence"/>
</dbReference>
<dbReference type="InterPro" id="IPR032675">
    <property type="entry name" value="LRR_dom_sf"/>
</dbReference>
<dbReference type="Gene3D" id="3.80.10.10">
    <property type="entry name" value="Ribonuclease Inhibitor"/>
    <property type="match status" value="1"/>
</dbReference>
<sequence>MIESLTLNFQENIEFGQKPNNFGEEEKQEEEKYPGIEQTDVFVEILQSCPFYRLRSFEIRGLHPHTLSRPYLYECGTSAMWRQFSLGLQEVRDQAVARIIEAAVIAATAEPNPLPNNSTIDTNVRSRGIRRLTISDSTSFRKLSLQMITDTSLSTTLEELDVQRCGYFRSEEMHFVLSRLPNLRVADFRCRDKMAVLSPYSGLLPKKLSYEEELKYGYTSPPSSPAGTEDDIPVIPPRIWACCGSLRSLRIGVTNASIERYTDGHYYRGFEMWIRGAEIYWIRDHPETRKPYPEALHWFFDQIATLTQLKELCLVTVEPEYHTTRSLEISLKAGLDRWSTLRDLECLDVEELDHSIGLEDVKWMVDNWPALRTIRGLIHETDMFLSEAVIWLRNARPDIELPVSTVVPRMNAVQAMNYYGDDDDL</sequence>
<dbReference type="OrthoDB" id="2345144at2759"/>
<dbReference type="AlphaFoldDB" id="A0A9P6SSI8"/>
<comment type="caution">
    <text evidence="1">The sequence shown here is derived from an EMBL/GenBank/DDBJ whole genome shotgun (WGS) entry which is preliminary data.</text>
</comment>
<organism evidence="1 2">
    <name type="scientific">Entomortierella chlamydospora</name>
    <dbReference type="NCBI Taxonomy" id="101097"/>
    <lineage>
        <taxon>Eukaryota</taxon>
        <taxon>Fungi</taxon>
        <taxon>Fungi incertae sedis</taxon>
        <taxon>Mucoromycota</taxon>
        <taxon>Mortierellomycotina</taxon>
        <taxon>Mortierellomycetes</taxon>
        <taxon>Mortierellales</taxon>
        <taxon>Mortierellaceae</taxon>
        <taxon>Entomortierella</taxon>
    </lineage>
</organism>
<protein>
    <submittedName>
        <fullName evidence="1">Uncharacterized protein</fullName>
    </submittedName>
</protein>
<name>A0A9P6SSI8_9FUNG</name>
<reference evidence="1" key="1">
    <citation type="journal article" date="2020" name="Fungal Divers.">
        <title>Resolving the Mortierellaceae phylogeny through synthesis of multi-gene phylogenetics and phylogenomics.</title>
        <authorList>
            <person name="Vandepol N."/>
            <person name="Liber J."/>
            <person name="Desiro A."/>
            <person name="Na H."/>
            <person name="Kennedy M."/>
            <person name="Barry K."/>
            <person name="Grigoriev I.V."/>
            <person name="Miller A.N."/>
            <person name="O'Donnell K."/>
            <person name="Stajich J.E."/>
            <person name="Bonito G."/>
        </authorList>
    </citation>
    <scope>NUCLEOTIDE SEQUENCE</scope>
    <source>
        <strain evidence="1">NRRL 2769</strain>
    </source>
</reference>
<gene>
    <name evidence="1" type="ORF">BGZ80_006991</name>
</gene>
<evidence type="ECO:0000313" key="1">
    <source>
        <dbReference type="EMBL" id="KAF9997521.1"/>
    </source>
</evidence>
<keyword evidence="2" id="KW-1185">Reference proteome</keyword>